<dbReference type="Proteomes" id="UP000237682">
    <property type="component" value="Unassembled WGS sequence"/>
</dbReference>
<keyword evidence="1" id="KW-1133">Transmembrane helix</keyword>
<dbReference type="PANTHER" id="PTHR43784">
    <property type="entry name" value="GDSL-LIKE LIPASE/ACYLHYDROLASE, PUTATIVE (AFU_ORTHOLOGUE AFUA_2G00820)-RELATED"/>
    <property type="match status" value="1"/>
</dbReference>
<dbReference type="SUPFAM" id="SSF52266">
    <property type="entry name" value="SGNH hydrolase"/>
    <property type="match status" value="1"/>
</dbReference>
<evidence type="ECO:0000313" key="3">
    <source>
        <dbReference type="EMBL" id="PRH87770.1"/>
    </source>
</evidence>
<dbReference type="PANTHER" id="PTHR43784:SF2">
    <property type="entry name" value="GDSL-LIKE LIPASE_ACYLHYDROLASE, PUTATIVE (AFU_ORTHOLOGUE AFUA_2G00820)-RELATED"/>
    <property type="match status" value="1"/>
</dbReference>
<proteinExistence type="predicted"/>
<keyword evidence="4" id="KW-1185">Reference proteome</keyword>
<accession>A0A2S9QEP4</accession>
<feature type="transmembrane region" description="Helical" evidence="1">
    <location>
        <begin position="22"/>
        <end position="41"/>
    </location>
</feature>
<evidence type="ECO:0000259" key="2">
    <source>
        <dbReference type="Pfam" id="PF13472"/>
    </source>
</evidence>
<keyword evidence="1" id="KW-0812">Transmembrane</keyword>
<dbReference type="InterPro" id="IPR013830">
    <property type="entry name" value="SGNH_hydro"/>
</dbReference>
<dbReference type="CDD" id="cd01830">
    <property type="entry name" value="XynE_like"/>
    <property type="match status" value="1"/>
</dbReference>
<dbReference type="AlphaFoldDB" id="A0A2S9QEP4"/>
<dbReference type="GO" id="GO:0016788">
    <property type="term" value="F:hydrolase activity, acting on ester bonds"/>
    <property type="evidence" value="ECO:0007669"/>
    <property type="project" value="UniProtKB-ARBA"/>
</dbReference>
<keyword evidence="1" id="KW-0472">Membrane</keyword>
<protein>
    <submittedName>
        <fullName evidence="3">Lipase</fullName>
    </submittedName>
</protein>
<dbReference type="InterPro" id="IPR036514">
    <property type="entry name" value="SGNH_hydro_sf"/>
</dbReference>
<dbReference type="Gene3D" id="3.40.50.1110">
    <property type="entry name" value="SGNH hydrolase"/>
    <property type="match status" value="1"/>
</dbReference>
<dbReference type="EMBL" id="PUEJ01000003">
    <property type="protein sequence ID" value="PRH87770.1"/>
    <property type="molecule type" value="Genomic_DNA"/>
</dbReference>
<sequence>MVSYLDYYKPGPRLRRIVPARLIGWAVGTSFVVGALILAALPASAGGSEPWITTWAATPAPRWAEELPAPFDVPEVLGDQTVRQIARISVGGEQVRVVISNEFGTRPVTIGSASVALSKGGSAIDEASLKALTFGGKPSAVIPPGAPLVSDPVDLPVKALSDLAVSFYLPKRAGITSVHWDGVQTSYISGPGDKTKEADFAPVSTNKSRLLLSRILTTAKPESKAIVFFGDSITDGNCSTPDKNNRWPDHIAERLQAEGHADVAVVNEAYSGNRVLSNGMGTNALSRFDMSVLSHPRVSTVVMMMGINDIGWPGKDAITPADPEPTAEDVIAGYKQIIDRAHAHGIRFVGVTLTPFVDTFKGLPTSGYYTPEKEKIRQEVNAWIRTNKMADGLIDFDKVLEDPAKPNSINPAYDCGDHLHPNDAGYQAMAKAVDLGVLVPKQ</sequence>
<dbReference type="OrthoDB" id="1828825at2"/>
<evidence type="ECO:0000256" key="1">
    <source>
        <dbReference type="SAM" id="Phobius"/>
    </source>
</evidence>
<organism evidence="3 4">
    <name type="scientific">Labrys okinawensis</name>
    <dbReference type="NCBI Taxonomy" id="346911"/>
    <lineage>
        <taxon>Bacteria</taxon>
        <taxon>Pseudomonadati</taxon>
        <taxon>Pseudomonadota</taxon>
        <taxon>Alphaproteobacteria</taxon>
        <taxon>Hyphomicrobiales</taxon>
        <taxon>Xanthobacteraceae</taxon>
        <taxon>Labrys</taxon>
    </lineage>
</organism>
<reference evidence="3 4" key="1">
    <citation type="submission" date="2018-02" db="EMBL/GenBank/DDBJ databases">
        <title>Whole genome sequencing of endophytic bacterium.</title>
        <authorList>
            <person name="Eedara R."/>
            <person name="Podile A.R."/>
        </authorList>
    </citation>
    <scope>NUCLEOTIDE SEQUENCE [LARGE SCALE GENOMIC DNA]</scope>
    <source>
        <strain evidence="3 4">RP1T</strain>
    </source>
</reference>
<comment type="caution">
    <text evidence="3">The sequence shown here is derived from an EMBL/GenBank/DDBJ whole genome shotgun (WGS) entry which is preliminary data.</text>
</comment>
<dbReference type="Pfam" id="PF13472">
    <property type="entry name" value="Lipase_GDSL_2"/>
    <property type="match status" value="1"/>
</dbReference>
<evidence type="ECO:0000313" key="4">
    <source>
        <dbReference type="Proteomes" id="UP000237682"/>
    </source>
</evidence>
<gene>
    <name evidence="3" type="ORF">C5L14_07550</name>
</gene>
<dbReference type="InterPro" id="IPR053140">
    <property type="entry name" value="GDSL_Rv0518-like"/>
</dbReference>
<feature type="domain" description="SGNH hydrolase-type esterase" evidence="2">
    <location>
        <begin position="228"/>
        <end position="428"/>
    </location>
</feature>
<name>A0A2S9QEP4_9HYPH</name>